<dbReference type="InterPro" id="IPR015892">
    <property type="entry name" value="Carbonic_anhydrase_CS"/>
</dbReference>
<comment type="catalytic activity">
    <reaction evidence="5 7">
        <text>hydrogencarbonate + H(+) = CO2 + H2O</text>
        <dbReference type="Rhea" id="RHEA:10748"/>
        <dbReference type="ChEBI" id="CHEBI:15377"/>
        <dbReference type="ChEBI" id="CHEBI:15378"/>
        <dbReference type="ChEBI" id="CHEBI:16526"/>
        <dbReference type="ChEBI" id="CHEBI:17544"/>
        <dbReference type="EC" id="4.2.1.1"/>
    </reaction>
</comment>
<keyword evidence="4 7" id="KW-0456">Lyase</keyword>
<evidence type="ECO:0000256" key="3">
    <source>
        <dbReference type="ARBA" id="ARBA00022833"/>
    </source>
</evidence>
<dbReference type="GO" id="GO:0015976">
    <property type="term" value="P:carbon utilization"/>
    <property type="evidence" value="ECO:0007669"/>
    <property type="project" value="InterPro"/>
</dbReference>
<dbReference type="InterPro" id="IPR001765">
    <property type="entry name" value="Carbonic_anhydrase"/>
</dbReference>
<dbReference type="STRING" id="549789.NIES30_15225"/>
<dbReference type="PROSITE" id="PS00704">
    <property type="entry name" value="PROK_CO2_ANHYDRASE_1"/>
    <property type="match status" value="1"/>
</dbReference>
<dbReference type="PANTHER" id="PTHR11002:SF79">
    <property type="entry name" value="CARBONIC ANHYDRASE 2"/>
    <property type="match status" value="1"/>
</dbReference>
<evidence type="ECO:0000256" key="4">
    <source>
        <dbReference type="ARBA" id="ARBA00023239"/>
    </source>
</evidence>
<evidence type="ECO:0000256" key="7">
    <source>
        <dbReference type="RuleBase" id="RU003956"/>
    </source>
</evidence>
<evidence type="ECO:0000256" key="1">
    <source>
        <dbReference type="ARBA" id="ARBA00006217"/>
    </source>
</evidence>
<evidence type="ECO:0000313" key="8">
    <source>
        <dbReference type="EMBL" id="OKH46854.1"/>
    </source>
</evidence>
<feature type="binding site" evidence="6">
    <location>
        <position position="146"/>
    </location>
    <ligand>
        <name>Zn(2+)</name>
        <dbReference type="ChEBI" id="CHEBI:29105"/>
    </ligand>
</feature>
<reference evidence="8 9" key="1">
    <citation type="submission" date="2016-11" db="EMBL/GenBank/DDBJ databases">
        <title>Draft Genome Sequences of Nine Cyanobacterial Strains from Diverse Habitats.</title>
        <authorList>
            <person name="Zhu T."/>
            <person name="Hou S."/>
            <person name="Lu X."/>
            <person name="Hess W.R."/>
        </authorList>
    </citation>
    <scope>NUCLEOTIDE SEQUENCE [LARGE SCALE GENOMIC DNA]</scope>
    <source>
        <strain evidence="8 9">NIES-30</strain>
    </source>
</reference>
<dbReference type="CDD" id="cd03378">
    <property type="entry name" value="beta_CA_cladeC"/>
    <property type="match status" value="1"/>
</dbReference>
<comment type="caution">
    <text evidence="8">The sequence shown here is derived from an EMBL/GenBank/DDBJ whole genome shotgun (WGS) entry which is preliminary data.</text>
</comment>
<evidence type="ECO:0000256" key="5">
    <source>
        <dbReference type="ARBA" id="ARBA00048348"/>
    </source>
</evidence>
<protein>
    <recommendedName>
        <fullName evidence="2 7">Carbonic anhydrase</fullName>
        <ecNumber evidence="2 7">4.2.1.1</ecNumber>
    </recommendedName>
    <alternativeName>
        <fullName evidence="7">Carbonate dehydratase</fullName>
    </alternativeName>
</protein>
<comment type="similarity">
    <text evidence="1 7">Belongs to the beta-class carbonic anhydrase family.</text>
</comment>
<dbReference type="PROSITE" id="PS51318">
    <property type="entry name" value="TAT"/>
    <property type="match status" value="1"/>
</dbReference>
<gene>
    <name evidence="8" type="ORF">NIES30_15225</name>
</gene>
<dbReference type="SMART" id="SM00947">
    <property type="entry name" value="Pro_CA"/>
    <property type="match status" value="1"/>
</dbReference>
<dbReference type="EMBL" id="MRCG01000011">
    <property type="protein sequence ID" value="OKH46854.1"/>
    <property type="molecule type" value="Genomic_DNA"/>
</dbReference>
<dbReference type="Pfam" id="PF00484">
    <property type="entry name" value="Pro_CA"/>
    <property type="match status" value="1"/>
</dbReference>
<dbReference type="SUPFAM" id="SSF53056">
    <property type="entry name" value="beta-carbonic anhydrase, cab"/>
    <property type="match status" value="1"/>
</dbReference>
<evidence type="ECO:0000256" key="2">
    <source>
        <dbReference type="ARBA" id="ARBA00012925"/>
    </source>
</evidence>
<dbReference type="InterPro" id="IPR006311">
    <property type="entry name" value="TAT_signal"/>
</dbReference>
<proteinExistence type="inferred from homology"/>
<organism evidence="8 9">
    <name type="scientific">Phormidium tenue NIES-30</name>
    <dbReference type="NCBI Taxonomy" id="549789"/>
    <lineage>
        <taxon>Bacteria</taxon>
        <taxon>Bacillati</taxon>
        <taxon>Cyanobacteriota</taxon>
        <taxon>Cyanophyceae</taxon>
        <taxon>Oscillatoriophycideae</taxon>
        <taxon>Oscillatoriales</taxon>
        <taxon>Oscillatoriaceae</taxon>
        <taxon>Phormidium</taxon>
    </lineage>
</organism>
<dbReference type="InterPro" id="IPR036874">
    <property type="entry name" value="Carbonic_anhydrase_sf"/>
</dbReference>
<dbReference type="RefSeq" id="WP_073609280.1">
    <property type="nucleotide sequence ID" value="NZ_MRCG01000011.1"/>
</dbReference>
<evidence type="ECO:0000256" key="6">
    <source>
        <dbReference type="PIRSR" id="PIRSR601765-1"/>
    </source>
</evidence>
<dbReference type="Gene3D" id="3.40.1050.10">
    <property type="entry name" value="Carbonic anhydrase"/>
    <property type="match status" value="1"/>
</dbReference>
<feature type="binding site" evidence="6">
    <location>
        <position position="149"/>
    </location>
    <ligand>
        <name>Zn(2+)</name>
        <dbReference type="ChEBI" id="CHEBI:29105"/>
    </ligand>
</feature>
<keyword evidence="9" id="KW-1185">Reference proteome</keyword>
<evidence type="ECO:0000313" key="9">
    <source>
        <dbReference type="Proteomes" id="UP000185557"/>
    </source>
</evidence>
<comment type="function">
    <text evidence="7">Reversible hydration of carbon dioxide.</text>
</comment>
<dbReference type="EC" id="4.2.1.1" evidence="2 7"/>
<dbReference type="PANTHER" id="PTHR11002">
    <property type="entry name" value="CARBONIC ANHYDRASE"/>
    <property type="match status" value="1"/>
</dbReference>
<comment type="cofactor">
    <cofactor evidence="6">
        <name>Zn(2+)</name>
        <dbReference type="ChEBI" id="CHEBI:29105"/>
    </cofactor>
    <text evidence="6">Binds 1 zinc ion per subunit.</text>
</comment>
<keyword evidence="6" id="KW-0479">Metal-binding</keyword>
<feature type="binding site" evidence="6">
    <location>
        <position position="95"/>
    </location>
    <ligand>
        <name>Zn(2+)</name>
        <dbReference type="ChEBI" id="CHEBI:29105"/>
    </ligand>
</feature>
<dbReference type="Proteomes" id="UP000185557">
    <property type="component" value="Unassembled WGS sequence"/>
</dbReference>
<feature type="binding site" evidence="6">
    <location>
        <position position="93"/>
    </location>
    <ligand>
        <name>Zn(2+)</name>
        <dbReference type="ChEBI" id="CHEBI:29105"/>
    </ligand>
</feature>
<accession>A0A1U7J3N7</accession>
<name>A0A1U7J3N7_9CYAN</name>
<dbReference type="AlphaFoldDB" id="A0A1U7J3N7"/>
<dbReference type="GO" id="GO:0008270">
    <property type="term" value="F:zinc ion binding"/>
    <property type="evidence" value="ECO:0007669"/>
    <property type="project" value="UniProtKB-UniRule"/>
</dbReference>
<keyword evidence="3 6" id="KW-0862">Zinc</keyword>
<dbReference type="PROSITE" id="PS00705">
    <property type="entry name" value="PROK_CO2_ANHYDRASE_2"/>
    <property type="match status" value="1"/>
</dbReference>
<dbReference type="GO" id="GO:0004089">
    <property type="term" value="F:carbonate dehydratase activity"/>
    <property type="evidence" value="ECO:0007669"/>
    <property type="project" value="UniProtKB-UniRule"/>
</dbReference>
<sequence length="235" mass="25089">MNHSDRGIDRRRVLTFGGGLLGLAALGPALWPIKSAAAATLAPSSLSPEEALQRLLDGNLRFTGHHLEHPDQSEERVLELTQSQHPFATVLSCADSRVAAEIIFDQGLGDIFDVRVAGNIATLEVVGSIEYAVELLETPLLMVLGHERCGAVTAAVKNEPLPGDIGTFVQAILPAVEQVKGLPGDAVDNAVTANVRYQVEQVLRSSLVRDRQQSGQLQVVGARYDLDTGTVTLVT</sequence>
<dbReference type="OrthoDB" id="9797527at2"/>